<keyword evidence="4 11" id="KW-0479">Metal-binding</keyword>
<keyword evidence="11" id="KW-0963">Cytoplasm</keyword>
<dbReference type="EMBL" id="CP030073">
    <property type="protein sequence ID" value="AWW36050.1"/>
    <property type="molecule type" value="Genomic_DNA"/>
</dbReference>
<dbReference type="PANTHER" id="PTHR38839">
    <property type="entry name" value="TRANSCRIPTIONAL REGULATOR WHID-RELATED"/>
    <property type="match status" value="1"/>
</dbReference>
<dbReference type="AlphaFoldDB" id="A0A2Z4ITI7"/>
<keyword evidence="6 11" id="KW-0411">Iron-sulfur</keyword>
<evidence type="ECO:0000256" key="9">
    <source>
        <dbReference type="ARBA" id="ARBA00023157"/>
    </source>
</evidence>
<dbReference type="GO" id="GO:0045454">
    <property type="term" value="P:cell redox homeostasis"/>
    <property type="evidence" value="ECO:0007669"/>
    <property type="project" value="TreeGrafter"/>
</dbReference>
<dbReference type="GO" id="GO:0003677">
    <property type="term" value="F:DNA binding"/>
    <property type="evidence" value="ECO:0007669"/>
    <property type="project" value="UniProtKB-UniRule"/>
</dbReference>
<evidence type="ECO:0000256" key="5">
    <source>
        <dbReference type="ARBA" id="ARBA00023004"/>
    </source>
</evidence>
<keyword evidence="5 11" id="KW-0408">Iron</keyword>
<feature type="binding site" evidence="11">
    <location>
        <position position="18"/>
    </location>
    <ligand>
        <name>[4Fe-4S] cluster</name>
        <dbReference type="ChEBI" id="CHEBI:49883"/>
    </ligand>
</feature>
<proteinExistence type="inferred from homology"/>
<comment type="similarity">
    <text evidence="2 11">Belongs to the WhiB family.</text>
</comment>
<evidence type="ECO:0000256" key="4">
    <source>
        <dbReference type="ARBA" id="ARBA00022723"/>
    </source>
</evidence>
<keyword evidence="3 11" id="KW-0004">4Fe-4S</keyword>
<dbReference type="GO" id="GO:0005737">
    <property type="term" value="C:cytoplasm"/>
    <property type="evidence" value="ECO:0007669"/>
    <property type="project" value="UniProtKB-SubCell"/>
</dbReference>
<evidence type="ECO:0000313" key="13">
    <source>
        <dbReference type="EMBL" id="AWW36050.1"/>
    </source>
</evidence>
<feature type="binding site" evidence="11">
    <location>
        <position position="47"/>
    </location>
    <ligand>
        <name>[4Fe-4S] cluster</name>
        <dbReference type="ChEBI" id="CHEBI:49883"/>
    </ligand>
</feature>
<dbReference type="Proteomes" id="UP000249616">
    <property type="component" value="Chromosome"/>
</dbReference>
<evidence type="ECO:0000256" key="1">
    <source>
        <dbReference type="ARBA" id="ARBA00004496"/>
    </source>
</evidence>
<organism evidence="13 14">
    <name type="scientific">Streptomyces cadmiisoli</name>
    <dbReference type="NCBI Taxonomy" id="2184053"/>
    <lineage>
        <taxon>Bacteria</taxon>
        <taxon>Bacillati</taxon>
        <taxon>Actinomycetota</taxon>
        <taxon>Actinomycetes</taxon>
        <taxon>Kitasatosporales</taxon>
        <taxon>Streptomycetaceae</taxon>
        <taxon>Streptomyces</taxon>
        <taxon>Streptomyces aurantiacus group</taxon>
    </lineage>
</organism>
<dbReference type="KEGG" id="scad:DN051_04815"/>
<sequence>MGTDREDSAAHWRERAACLNTEDPDLFFPVGSGVLTFEQTNEAKAVCAHCPVMMQCLTWALRAGRVDGIWGGTTEIERRRMKRRHDQMVTG</sequence>
<keyword evidence="7 11" id="KW-0805">Transcription regulation</keyword>
<dbReference type="PANTHER" id="PTHR38839:SF6">
    <property type="entry name" value="TRANSCRIPTIONAL REGULATOR WHIB1"/>
    <property type="match status" value="1"/>
</dbReference>
<gene>
    <name evidence="11" type="primary">whiB</name>
    <name evidence="13" type="ORF">DN051_04815</name>
</gene>
<evidence type="ECO:0000256" key="10">
    <source>
        <dbReference type="ARBA" id="ARBA00023163"/>
    </source>
</evidence>
<dbReference type="GO" id="GO:0046872">
    <property type="term" value="F:metal ion binding"/>
    <property type="evidence" value="ECO:0007669"/>
    <property type="project" value="UniProtKB-KW"/>
</dbReference>
<evidence type="ECO:0000313" key="14">
    <source>
        <dbReference type="Proteomes" id="UP000249616"/>
    </source>
</evidence>
<evidence type="ECO:0000256" key="11">
    <source>
        <dbReference type="HAMAP-Rule" id="MF_01479"/>
    </source>
</evidence>
<keyword evidence="10 11" id="KW-0804">Transcription</keyword>
<comment type="subcellular location">
    <subcellularLocation>
        <location evidence="1 11">Cytoplasm</location>
    </subcellularLocation>
</comment>
<dbReference type="GO" id="GO:0045892">
    <property type="term" value="P:negative regulation of DNA-templated transcription"/>
    <property type="evidence" value="ECO:0007669"/>
    <property type="project" value="TreeGrafter"/>
</dbReference>
<dbReference type="InterPro" id="IPR034768">
    <property type="entry name" value="4FE4S_WBL"/>
</dbReference>
<comment type="PTM">
    <text evidence="11">The Fe-S cluster can be nitrosylated by nitric oxide (NO).</text>
</comment>
<evidence type="ECO:0000259" key="12">
    <source>
        <dbReference type="PROSITE" id="PS51674"/>
    </source>
</evidence>
<evidence type="ECO:0000256" key="2">
    <source>
        <dbReference type="ARBA" id="ARBA00006597"/>
    </source>
</evidence>
<dbReference type="Pfam" id="PF02467">
    <property type="entry name" value="Whib"/>
    <property type="match status" value="1"/>
</dbReference>
<dbReference type="PROSITE" id="PS51674">
    <property type="entry name" value="4FE4S_WBL"/>
    <property type="match status" value="1"/>
</dbReference>
<protein>
    <recommendedName>
        <fullName evidence="11">Transcriptional regulator WhiB</fullName>
    </recommendedName>
</protein>
<keyword evidence="14" id="KW-1185">Reference proteome</keyword>
<dbReference type="GO" id="GO:0051539">
    <property type="term" value="F:4 iron, 4 sulfur cluster binding"/>
    <property type="evidence" value="ECO:0007669"/>
    <property type="project" value="UniProtKB-UniRule"/>
</dbReference>
<dbReference type="RefSeq" id="WP_053756218.1">
    <property type="nucleotide sequence ID" value="NZ_CBDRHE010000092.1"/>
</dbReference>
<keyword evidence="8 11" id="KW-0238">DNA-binding</keyword>
<feature type="domain" description="4Fe-4S Wbl-type" evidence="12">
    <location>
        <begin position="17"/>
        <end position="80"/>
    </location>
</feature>
<comment type="PTM">
    <text evidence="11">Upon Fe-S cluster removal intramolecular disulfide bonds are formed.</text>
</comment>
<dbReference type="GO" id="GO:0047134">
    <property type="term" value="F:protein-disulfide reductase [NAD(P)H] activity"/>
    <property type="evidence" value="ECO:0007669"/>
    <property type="project" value="TreeGrafter"/>
</dbReference>
<comment type="cofactor">
    <cofactor evidence="11">
        <name>[4Fe-4S] cluster</name>
        <dbReference type="ChEBI" id="CHEBI:49883"/>
    </cofactor>
    <text evidence="11">Binds 1 [4Fe-4S] cluster per subunit. Following nitrosylation of the [4Fe-4S] cluster binds 1 [4Fe-8(NO)] cluster per subunit.</text>
</comment>
<feature type="binding site" evidence="11">
    <location>
        <position position="56"/>
    </location>
    <ligand>
        <name>[4Fe-4S] cluster</name>
        <dbReference type="ChEBI" id="CHEBI:49883"/>
    </ligand>
</feature>
<evidence type="ECO:0000256" key="7">
    <source>
        <dbReference type="ARBA" id="ARBA00023015"/>
    </source>
</evidence>
<evidence type="ECO:0000256" key="8">
    <source>
        <dbReference type="ARBA" id="ARBA00023125"/>
    </source>
</evidence>
<name>A0A2Z4ITI7_9ACTN</name>
<dbReference type="GO" id="GO:0035731">
    <property type="term" value="F:dinitrosyl-iron complex binding"/>
    <property type="evidence" value="ECO:0007669"/>
    <property type="project" value="UniProtKB-UniRule"/>
</dbReference>
<keyword evidence="9 11" id="KW-1015">Disulfide bond</keyword>
<reference evidence="13 14" key="1">
    <citation type="journal article" date="2019" name="Int. J. Syst. Evol. Microbiol.">
        <title>Streptomyces cadmiisoli sp. nov., a novel actinomycete isolated from cadmium-contaminated soil.</title>
        <authorList>
            <person name="Li K."/>
            <person name="Tang X."/>
            <person name="Zhao J."/>
            <person name="Guo Y."/>
            <person name="Tang Y."/>
            <person name="Gao J."/>
        </authorList>
    </citation>
    <scope>NUCLEOTIDE SEQUENCE [LARGE SCALE GENOMIC DNA]</scope>
    <source>
        <strain evidence="13 14">ZFG47</strain>
    </source>
</reference>
<dbReference type="HAMAP" id="MF_01479">
    <property type="entry name" value="WhiB"/>
    <property type="match status" value="1"/>
</dbReference>
<comment type="function">
    <text evidence="11">Acts as a transcriptional regulator. Probably redox-responsive. The apo- but not holo-form probably binds DNA.</text>
</comment>
<accession>A0A2Z4ITI7</accession>
<feature type="binding site" evidence="11">
    <location>
        <position position="50"/>
    </location>
    <ligand>
        <name>[4Fe-4S] cluster</name>
        <dbReference type="ChEBI" id="CHEBI:49883"/>
    </ligand>
</feature>
<dbReference type="InterPro" id="IPR003482">
    <property type="entry name" value="Whib"/>
</dbReference>
<evidence type="ECO:0000256" key="3">
    <source>
        <dbReference type="ARBA" id="ARBA00022485"/>
    </source>
</evidence>
<evidence type="ECO:0000256" key="6">
    <source>
        <dbReference type="ARBA" id="ARBA00023014"/>
    </source>
</evidence>